<dbReference type="AlphaFoldDB" id="A0A2S0M7Q4"/>
<dbReference type="InterPro" id="IPR006657">
    <property type="entry name" value="MoPterin_dinucl-bd_dom"/>
</dbReference>
<reference evidence="9 10" key="1">
    <citation type="journal article" date="2018" name="Genome Announc.">
        <title>Complete genomes of two Megasphaera elsdenii strains, NCIMB 702410 and ATCC 25940.</title>
        <authorList>
            <person name="Hatmaker E.A."/>
            <person name="O'Dell K."/>
            <person name="Riley L.A."/>
            <person name="Klingeman D.M."/>
            <person name="Guss A.M."/>
        </authorList>
    </citation>
    <scope>NUCLEOTIDE SEQUENCE [LARGE SCALE GENOMIC DNA]</scope>
    <source>
        <strain evidence="9 10">NCIMB702410</strain>
    </source>
</reference>
<dbReference type="EMBL" id="CP027569">
    <property type="protein sequence ID" value="AVO27466.1"/>
    <property type="molecule type" value="Genomic_DNA"/>
</dbReference>
<dbReference type="PROSITE" id="PS00490">
    <property type="entry name" value="MOLYBDOPTERIN_PROK_2"/>
    <property type="match status" value="1"/>
</dbReference>
<dbReference type="PANTHER" id="PTHR43742">
    <property type="entry name" value="TRIMETHYLAMINE-N-OXIDE REDUCTASE"/>
    <property type="match status" value="1"/>
</dbReference>
<keyword evidence="3" id="KW-0500">Molybdenum</keyword>
<dbReference type="GO" id="GO:0051536">
    <property type="term" value="F:iron-sulfur cluster binding"/>
    <property type="evidence" value="ECO:0007669"/>
    <property type="project" value="UniProtKB-KW"/>
</dbReference>
<evidence type="ECO:0000256" key="1">
    <source>
        <dbReference type="ARBA" id="ARBA00001942"/>
    </source>
</evidence>
<accession>A0A2S0M7Q4</accession>
<dbReference type="SUPFAM" id="SSF53706">
    <property type="entry name" value="Formate dehydrogenase/DMSO reductase, domains 1-3"/>
    <property type="match status" value="1"/>
</dbReference>
<evidence type="ECO:0000256" key="4">
    <source>
        <dbReference type="ARBA" id="ARBA00022723"/>
    </source>
</evidence>
<protein>
    <submittedName>
        <fullName evidence="9">Formate dehydrogenase</fullName>
    </submittedName>
</protein>
<keyword evidence="7" id="KW-0411">Iron-sulfur</keyword>
<evidence type="ECO:0000259" key="8">
    <source>
        <dbReference type="PROSITE" id="PS51669"/>
    </source>
</evidence>
<dbReference type="InterPro" id="IPR006656">
    <property type="entry name" value="Mopterin_OxRdtase"/>
</dbReference>
<comment type="cofactor">
    <cofactor evidence="1">
        <name>Mo-bis(molybdopterin guanine dinucleotide)</name>
        <dbReference type="ChEBI" id="CHEBI:60539"/>
    </cofactor>
</comment>
<dbReference type="PANTHER" id="PTHR43742:SF6">
    <property type="entry name" value="OXIDOREDUCTASE YYAE-RELATED"/>
    <property type="match status" value="1"/>
</dbReference>
<dbReference type="CDD" id="cd02766">
    <property type="entry name" value="MopB_3"/>
    <property type="match status" value="1"/>
</dbReference>
<evidence type="ECO:0000313" key="10">
    <source>
        <dbReference type="Proteomes" id="UP000238358"/>
    </source>
</evidence>
<dbReference type="Proteomes" id="UP000238358">
    <property type="component" value="Chromosome"/>
</dbReference>
<dbReference type="SUPFAM" id="SSF50692">
    <property type="entry name" value="ADC-like"/>
    <property type="match status" value="1"/>
</dbReference>
<name>A0A2S0M7Q4_MEGEL</name>
<dbReference type="GO" id="GO:0043546">
    <property type="term" value="F:molybdopterin cofactor binding"/>
    <property type="evidence" value="ECO:0007669"/>
    <property type="project" value="InterPro"/>
</dbReference>
<dbReference type="OrthoDB" id="9803192at2"/>
<keyword evidence="6" id="KW-0408">Iron</keyword>
<dbReference type="InterPro" id="IPR009010">
    <property type="entry name" value="Asp_de-COase-like_dom_sf"/>
</dbReference>
<evidence type="ECO:0000256" key="2">
    <source>
        <dbReference type="ARBA" id="ARBA00010312"/>
    </source>
</evidence>
<dbReference type="Gene3D" id="3.40.50.740">
    <property type="match status" value="1"/>
</dbReference>
<keyword evidence="5" id="KW-0560">Oxidoreductase</keyword>
<dbReference type="InterPro" id="IPR050612">
    <property type="entry name" value="Prok_Mopterin_Oxidored"/>
</dbReference>
<dbReference type="PROSITE" id="PS51669">
    <property type="entry name" value="4FE4S_MOW_BIS_MGD"/>
    <property type="match status" value="1"/>
</dbReference>
<evidence type="ECO:0000256" key="7">
    <source>
        <dbReference type="ARBA" id="ARBA00023014"/>
    </source>
</evidence>
<evidence type="ECO:0000256" key="3">
    <source>
        <dbReference type="ARBA" id="ARBA00022505"/>
    </source>
</evidence>
<organism evidence="9 10">
    <name type="scientific">Megasphaera elsdenii</name>
    <dbReference type="NCBI Taxonomy" id="907"/>
    <lineage>
        <taxon>Bacteria</taxon>
        <taxon>Bacillati</taxon>
        <taxon>Bacillota</taxon>
        <taxon>Negativicutes</taxon>
        <taxon>Veillonellales</taxon>
        <taxon>Veillonellaceae</taxon>
        <taxon>Megasphaera</taxon>
    </lineage>
</organism>
<dbReference type="RefSeq" id="WP_027894884.1">
    <property type="nucleotide sequence ID" value="NZ_CP027569.1"/>
</dbReference>
<dbReference type="GO" id="GO:0016491">
    <property type="term" value="F:oxidoreductase activity"/>
    <property type="evidence" value="ECO:0007669"/>
    <property type="project" value="UniProtKB-KW"/>
</dbReference>
<dbReference type="InterPro" id="IPR006963">
    <property type="entry name" value="Mopterin_OxRdtase_4Fe-4S_dom"/>
</dbReference>
<keyword evidence="4" id="KW-0479">Metal-binding</keyword>
<proteinExistence type="inferred from homology"/>
<sequence length="666" mass="72753">MKTYTSVCPYDCPDACGLVVSVDDGRVVSVAGDGAHPFTRGTLCPKMAHYERTVHSPRRLTMPLKRTGPKGSGQFAPISWDQALAEIAERWKAIIADCGAEAILPYSYAGTMGIVQHDALHGLFYRLGASELDRTICAPAKGQGFKDVMGSTMPTAPQEAQDSDCIFLWSLHMVATNIHFRHDVEAARRKGAVVWCIDTYRHKTADLADHFVAVRPGTDGALVLGMMYVLDRDGLADEAFLAANVLGWDELKVQVLPKYTPEAVQAITGVPAATVVALAQAYGQARAPFIRLGSGQSRYRNGAMTTRLITCLPAVVGAWGKKGAGLLTSASASKAYNKEIVTHSDWKQPGKRIVNMCCLGQALTEDDSIRSLFVYSSNPACTAPDQNQVLKGLCRDDLFTVVHERFMTDTARYADLVLPATTSLEHDDAYYSYGNYTIQCGYAAIPPVGQSRSNWHVACDLAHALGIKDKFYDRSERELVEALAASTTKWPLPVDRQRLLQGLPTPLPLPDDYQTRFGTPSGKIEIRNEALAQPLPDYMPLAEDDGTLAFVNGPDMRILDSSFNERDELTAGHIMDLFVHPDDAARYGLTEGQTVTLANERGQADFTVVISDRTVPGQVVSEGVWWRERVKGQGASVNVLTSQRLTDEGAGSTFYDVRVHLTSKNT</sequence>
<dbReference type="Gene3D" id="3.40.228.10">
    <property type="entry name" value="Dimethylsulfoxide Reductase, domain 2"/>
    <property type="match status" value="1"/>
</dbReference>
<evidence type="ECO:0000256" key="6">
    <source>
        <dbReference type="ARBA" id="ARBA00023004"/>
    </source>
</evidence>
<dbReference type="Pfam" id="PF01568">
    <property type="entry name" value="Molydop_binding"/>
    <property type="match status" value="1"/>
</dbReference>
<dbReference type="Gene3D" id="3.30.2070.10">
    <property type="entry name" value="Formate dehydrogenase/DMSO reductase"/>
    <property type="match status" value="1"/>
</dbReference>
<dbReference type="Pfam" id="PF00384">
    <property type="entry name" value="Molybdopterin"/>
    <property type="match status" value="1"/>
</dbReference>
<dbReference type="SMART" id="SM00926">
    <property type="entry name" value="Molybdop_Fe4S4"/>
    <property type="match status" value="1"/>
</dbReference>
<evidence type="ECO:0000256" key="5">
    <source>
        <dbReference type="ARBA" id="ARBA00023002"/>
    </source>
</evidence>
<comment type="similarity">
    <text evidence="2">Belongs to the prokaryotic molybdopterin-containing oxidoreductase family.</text>
</comment>
<dbReference type="GO" id="GO:0046872">
    <property type="term" value="F:metal ion binding"/>
    <property type="evidence" value="ECO:0007669"/>
    <property type="project" value="UniProtKB-KW"/>
</dbReference>
<dbReference type="Gene3D" id="2.40.40.20">
    <property type="match status" value="1"/>
</dbReference>
<evidence type="ECO:0000313" key="9">
    <source>
        <dbReference type="EMBL" id="AVO27466.1"/>
    </source>
</evidence>
<gene>
    <name evidence="9" type="ORF">C6Y28_07565</name>
</gene>
<dbReference type="Pfam" id="PF04879">
    <property type="entry name" value="Molybdop_Fe4S4"/>
    <property type="match status" value="1"/>
</dbReference>
<dbReference type="InterPro" id="IPR006655">
    <property type="entry name" value="Mopterin_OxRdtase_prok_CS"/>
</dbReference>
<dbReference type="Gene3D" id="2.20.25.90">
    <property type="entry name" value="ADC-like domains"/>
    <property type="match status" value="1"/>
</dbReference>
<feature type="domain" description="4Fe-4S Mo/W bis-MGD-type" evidence="8">
    <location>
        <begin position="1"/>
        <end position="58"/>
    </location>
</feature>